<evidence type="ECO:0000256" key="1">
    <source>
        <dbReference type="ARBA" id="ARBA00022574"/>
    </source>
</evidence>
<feature type="repeat" description="WD" evidence="3">
    <location>
        <begin position="217"/>
        <end position="259"/>
    </location>
</feature>
<organism evidence="4 5">
    <name type="scientific">[Torrubiella] hemipterigena</name>
    <dbReference type="NCBI Taxonomy" id="1531966"/>
    <lineage>
        <taxon>Eukaryota</taxon>
        <taxon>Fungi</taxon>
        <taxon>Dikarya</taxon>
        <taxon>Ascomycota</taxon>
        <taxon>Pezizomycotina</taxon>
        <taxon>Sordariomycetes</taxon>
        <taxon>Hypocreomycetidae</taxon>
        <taxon>Hypocreales</taxon>
        <taxon>Clavicipitaceae</taxon>
        <taxon>Clavicipitaceae incertae sedis</taxon>
        <taxon>'Torrubiella' clade</taxon>
    </lineage>
</organism>
<evidence type="ECO:0000256" key="3">
    <source>
        <dbReference type="PROSITE-ProRule" id="PRU00221"/>
    </source>
</evidence>
<dbReference type="PROSITE" id="PS00678">
    <property type="entry name" value="WD_REPEATS_1"/>
    <property type="match status" value="1"/>
</dbReference>
<dbReference type="InterPro" id="IPR001680">
    <property type="entry name" value="WD40_rpt"/>
</dbReference>
<evidence type="ECO:0000313" key="4">
    <source>
        <dbReference type="EMBL" id="CEJ91716.1"/>
    </source>
</evidence>
<dbReference type="InterPro" id="IPR036322">
    <property type="entry name" value="WD40_repeat_dom_sf"/>
</dbReference>
<keyword evidence="5" id="KW-1185">Reference proteome</keyword>
<dbReference type="PANTHER" id="PTHR19879">
    <property type="entry name" value="TRANSCRIPTION INITIATION FACTOR TFIID"/>
    <property type="match status" value="1"/>
</dbReference>
<keyword evidence="1 3" id="KW-0853">WD repeat</keyword>
<dbReference type="AlphaFoldDB" id="A0A0A1T3I2"/>
<dbReference type="HOGENOM" id="CLU_031896_0_0_1"/>
<name>A0A0A1T3I2_9HYPO</name>
<dbReference type="InterPro" id="IPR019775">
    <property type="entry name" value="WD40_repeat_CS"/>
</dbReference>
<dbReference type="Proteomes" id="UP000039046">
    <property type="component" value="Unassembled WGS sequence"/>
</dbReference>
<reference evidence="4 5" key="1">
    <citation type="journal article" date="2015" name="Genome Announc.">
        <title>Draft Genome Sequence and Gene Annotation of the Entomopathogenic Fungus Verticillium hemipterigenum.</title>
        <authorList>
            <person name="Horn F."/>
            <person name="Habel A."/>
            <person name="Scharf D.H."/>
            <person name="Dworschak J."/>
            <person name="Brakhage A.A."/>
            <person name="Guthke R."/>
            <person name="Hertweck C."/>
            <person name="Linde J."/>
        </authorList>
    </citation>
    <scope>NUCLEOTIDE SEQUENCE [LARGE SCALE GENOMIC DNA]</scope>
</reference>
<accession>A0A0A1T3I2</accession>
<dbReference type="OrthoDB" id="1367865at2759"/>
<dbReference type="InterPro" id="IPR015943">
    <property type="entry name" value="WD40/YVTN_repeat-like_dom_sf"/>
</dbReference>
<proteinExistence type="predicted"/>
<dbReference type="PROSITE" id="PS50082">
    <property type="entry name" value="WD_REPEATS_2"/>
    <property type="match status" value="1"/>
</dbReference>
<evidence type="ECO:0000313" key="5">
    <source>
        <dbReference type="Proteomes" id="UP000039046"/>
    </source>
</evidence>
<dbReference type="Gene3D" id="2.130.10.10">
    <property type="entry name" value="YVTN repeat-like/Quinoprotein amine dehydrogenase"/>
    <property type="match status" value="3"/>
</dbReference>
<protein>
    <submittedName>
        <fullName evidence="4">Uncharacterized protein</fullName>
    </submittedName>
</protein>
<gene>
    <name evidence="4" type="ORF">VHEMI07409</name>
</gene>
<keyword evidence="2" id="KW-0677">Repeat</keyword>
<evidence type="ECO:0000256" key="2">
    <source>
        <dbReference type="ARBA" id="ARBA00022737"/>
    </source>
</evidence>
<dbReference type="Pfam" id="PF00400">
    <property type="entry name" value="WD40"/>
    <property type="match status" value="1"/>
</dbReference>
<dbReference type="PANTHER" id="PTHR19879:SF9">
    <property type="entry name" value="TRANSCRIPTION INITIATION FACTOR TFIID SUBUNIT 5"/>
    <property type="match status" value="1"/>
</dbReference>
<dbReference type="STRING" id="1531966.A0A0A1T3I2"/>
<dbReference type="EMBL" id="CDHN01000004">
    <property type="protein sequence ID" value="CEJ91716.1"/>
    <property type="molecule type" value="Genomic_DNA"/>
</dbReference>
<sequence>MSEDWMDFGRFISTFQLKLDKEFDRDGIAASWAPSTNGAPLLWGNELNVLELSDDALSETAEKPRAYMVLSPDGKFVAISTNCVVRIYSVDSMSVTAEFTGHEDMVETVQFWLYNNEDEREVQYIIFSQDSEPVGADGVIMAWHLNKEGKLVDDQETSVNFEGKFLSGDAAALSCNKNRLLHSDRSLSTQGWDRPSDWLPQLVIRSLSDPATEVCRLKGHQDAIKWAAWSPTDPNIVASSSWDRTCGIWNAATGESVHIIQHSNGQNWTGDFSPNGEHVVLAAQNLNGTENVAIYAVATGSCIQRLEMPNLGSWSTPLSWSPNGGVVALGIDRSVFLLDVAKNTTSEVIKVHSDGNLRDRYCSITSLKWLDRKGEKLLIRLTDHTMFIWDMKSNLKWRLQRPSNVQELRTHWSSEVFIEDKSLLLSLDGDWRVRTWEIKA</sequence>
<dbReference type="SMART" id="SM00320">
    <property type="entry name" value="WD40"/>
    <property type="match status" value="3"/>
</dbReference>
<dbReference type="SUPFAM" id="SSF50978">
    <property type="entry name" value="WD40 repeat-like"/>
    <property type="match status" value="1"/>
</dbReference>